<name>A0A835XMR4_9CHLO</name>
<keyword evidence="2" id="KW-0472">Membrane</keyword>
<evidence type="ECO:0000256" key="2">
    <source>
        <dbReference type="SAM" id="Phobius"/>
    </source>
</evidence>
<accession>A0A835XMR4</accession>
<keyword evidence="2" id="KW-0812">Transmembrane</keyword>
<organism evidence="3 4">
    <name type="scientific">Edaphochlamys debaryana</name>
    <dbReference type="NCBI Taxonomy" id="47281"/>
    <lineage>
        <taxon>Eukaryota</taxon>
        <taxon>Viridiplantae</taxon>
        <taxon>Chlorophyta</taxon>
        <taxon>core chlorophytes</taxon>
        <taxon>Chlorophyceae</taxon>
        <taxon>CS clade</taxon>
        <taxon>Chlamydomonadales</taxon>
        <taxon>Chlamydomonadales incertae sedis</taxon>
        <taxon>Edaphochlamys</taxon>
    </lineage>
</organism>
<feature type="region of interest" description="Disordered" evidence="1">
    <location>
        <begin position="206"/>
        <end position="230"/>
    </location>
</feature>
<evidence type="ECO:0000313" key="3">
    <source>
        <dbReference type="EMBL" id="KAG2486736.1"/>
    </source>
</evidence>
<dbReference type="EMBL" id="JAEHOE010000108">
    <property type="protein sequence ID" value="KAG2486736.1"/>
    <property type="molecule type" value="Genomic_DNA"/>
</dbReference>
<feature type="compositionally biased region" description="Low complexity" evidence="1">
    <location>
        <begin position="106"/>
        <end position="119"/>
    </location>
</feature>
<keyword evidence="2" id="KW-1133">Transmembrane helix</keyword>
<reference evidence="3" key="1">
    <citation type="journal article" date="2020" name="bioRxiv">
        <title>Comparative genomics of Chlamydomonas.</title>
        <authorList>
            <person name="Craig R.J."/>
            <person name="Hasan A.R."/>
            <person name="Ness R.W."/>
            <person name="Keightley P.D."/>
        </authorList>
    </citation>
    <scope>NUCLEOTIDE SEQUENCE</scope>
    <source>
        <strain evidence="3">CCAP 11/70</strain>
    </source>
</reference>
<proteinExistence type="predicted"/>
<keyword evidence="4" id="KW-1185">Reference proteome</keyword>
<feature type="region of interest" description="Disordered" evidence="1">
    <location>
        <begin position="92"/>
        <end position="119"/>
    </location>
</feature>
<protein>
    <submittedName>
        <fullName evidence="3">Uncharacterized protein</fullName>
    </submittedName>
</protein>
<evidence type="ECO:0000313" key="4">
    <source>
        <dbReference type="Proteomes" id="UP000612055"/>
    </source>
</evidence>
<dbReference type="AlphaFoldDB" id="A0A835XMR4"/>
<dbReference type="Proteomes" id="UP000612055">
    <property type="component" value="Unassembled WGS sequence"/>
</dbReference>
<sequence>MFGQAIRIASRPAAAAAAAAALQGPAHARAPPAQTQAAARAVAPHAPSKIVDRDTDGWVMAEVEDQVVVFQPYSAQEVDEAASTVMALWGGSGRISEPGDEGGAADGPSSSGSSFSGSAGDGALADSIIEAAAAASADAVAGGRSQDRSQLEALMAITTKMLRRPGMQREVVACMLEDVEVRELMLRQCSDLDRYLVTAGIAVNPPLLTAPEGEPGTPTGGASSGASAAPGGPDLVSRVVGAVAGAFERAGDALASLGSWLRGRLAALMGPQGGEGEQEEAEARAELREGVEEIVAPAGAGGRKAGAGGAAPKRSTSQVLGGVMVLALTLVAVMVIRRPLVIARIARRA</sequence>
<feature type="transmembrane region" description="Helical" evidence="2">
    <location>
        <begin position="319"/>
        <end position="340"/>
    </location>
</feature>
<evidence type="ECO:0000256" key="1">
    <source>
        <dbReference type="SAM" id="MobiDB-lite"/>
    </source>
</evidence>
<dbReference type="OrthoDB" id="545709at2759"/>
<comment type="caution">
    <text evidence="3">The sequence shown here is derived from an EMBL/GenBank/DDBJ whole genome shotgun (WGS) entry which is preliminary data.</text>
</comment>
<gene>
    <name evidence="3" type="ORF">HYH03_014662</name>
</gene>